<dbReference type="SUPFAM" id="SSF159133">
    <property type="entry name" value="EutN/CcmL-like"/>
    <property type="match status" value="1"/>
</dbReference>
<dbReference type="KEGG" id="tse:THMIRHAS_02990"/>
<organism evidence="4 5">
    <name type="scientific">Thiosulfatimonas sediminis</name>
    <dbReference type="NCBI Taxonomy" id="2675054"/>
    <lineage>
        <taxon>Bacteria</taxon>
        <taxon>Pseudomonadati</taxon>
        <taxon>Pseudomonadota</taxon>
        <taxon>Gammaproteobacteria</taxon>
        <taxon>Thiotrichales</taxon>
        <taxon>Piscirickettsiaceae</taxon>
        <taxon>Thiosulfatimonas</taxon>
    </lineage>
</organism>
<evidence type="ECO:0000256" key="2">
    <source>
        <dbReference type="ARBA" id="ARBA00024446"/>
    </source>
</evidence>
<protein>
    <recommendedName>
        <fullName evidence="6">Carboxysome peptide B</fullName>
    </recommendedName>
</protein>
<evidence type="ECO:0000313" key="4">
    <source>
        <dbReference type="EMBL" id="BBP47066.1"/>
    </source>
</evidence>
<dbReference type="GO" id="GO:0031469">
    <property type="term" value="C:bacterial microcompartment"/>
    <property type="evidence" value="ECO:0007669"/>
    <property type="project" value="UniProtKB-SubCell"/>
</dbReference>
<keyword evidence="5" id="KW-1185">Reference proteome</keyword>
<dbReference type="InterPro" id="IPR004992">
    <property type="entry name" value="EutN_CcmL"/>
</dbReference>
<gene>
    <name evidence="3" type="ORF">THMIRHAS_02990</name>
    <name evidence="4" type="ORF">THMIRHAS_24390</name>
</gene>
<dbReference type="AlphaFoldDB" id="A0A6F8PY88"/>
<reference evidence="5" key="1">
    <citation type="submission" date="2019-11" db="EMBL/GenBank/DDBJ databases">
        <title>Isolation and characterization of two novel species in the genus Thiomicrorhabdus.</title>
        <authorList>
            <person name="Mochizuki J."/>
            <person name="Kojima H."/>
            <person name="Fukui M."/>
        </authorList>
    </citation>
    <scope>NUCLEOTIDE SEQUENCE [LARGE SCALE GENOMIC DNA]</scope>
    <source>
        <strain evidence="5">aks77</strain>
    </source>
</reference>
<proteinExistence type="predicted"/>
<dbReference type="PROSITE" id="PS51932">
    <property type="entry name" value="BMV"/>
    <property type="match status" value="1"/>
</dbReference>
<dbReference type="EMBL" id="AP021889">
    <property type="protein sequence ID" value="BBP47066.1"/>
    <property type="molecule type" value="Genomic_DNA"/>
</dbReference>
<evidence type="ECO:0000313" key="5">
    <source>
        <dbReference type="Proteomes" id="UP000501726"/>
    </source>
</evidence>
<sequence length="88" mass="9511">MQIHQIGRQITLTSRLDDLGHLPLKELKTLGGGTAVGMDPIGTKEGDWVFTIANSAARDAAGDKRLLSDLTVSGIIDNWQDIINPDDK</sequence>
<evidence type="ECO:0000313" key="3">
    <source>
        <dbReference type="EMBL" id="BBP44926.1"/>
    </source>
</evidence>
<evidence type="ECO:0008006" key="6">
    <source>
        <dbReference type="Google" id="ProtNLM"/>
    </source>
</evidence>
<accession>A0A6F8PY88</accession>
<dbReference type="EMBL" id="AP021889">
    <property type="protein sequence ID" value="BBP44926.1"/>
    <property type="molecule type" value="Genomic_DNA"/>
</dbReference>
<dbReference type="Pfam" id="PF03319">
    <property type="entry name" value="EutN_CcmL"/>
    <property type="match status" value="1"/>
</dbReference>
<comment type="subcellular location">
    <subcellularLocation>
        <location evidence="1">Bacterial microcompartment</location>
    </subcellularLocation>
</comment>
<dbReference type="InterPro" id="IPR036677">
    <property type="entry name" value="EutN_CcmL_sf"/>
</dbReference>
<keyword evidence="2" id="KW-1283">Bacterial microcompartment</keyword>
<dbReference type="RefSeq" id="WP_173269821.1">
    <property type="nucleotide sequence ID" value="NZ_AP021889.1"/>
</dbReference>
<dbReference type="Gene3D" id="2.40.50.220">
    <property type="entry name" value="EutN/Ccml"/>
    <property type="match status" value="1"/>
</dbReference>
<name>A0A6F8PY88_9GAMM</name>
<evidence type="ECO:0000256" key="1">
    <source>
        <dbReference type="ARBA" id="ARBA00024322"/>
    </source>
</evidence>
<dbReference type="Proteomes" id="UP000501726">
    <property type="component" value="Chromosome"/>
</dbReference>
<dbReference type="KEGG" id="tse:THMIRHAS_24390"/>
<reference evidence="4" key="2">
    <citation type="journal article" date="2021" name="Arch.">
        <title>Thiosulfativibrio zosterae gen. nov., sp. nov., and Thiosulfatimonas sediminis gen. nov., sp. nov.</title>
        <authorList>
            <person name="Mochizuki J."/>
            <person name="Kojima H."/>
            <person name="Fukui M."/>
        </authorList>
    </citation>
    <scope>NUCLEOTIDE SEQUENCE</scope>
    <source>
        <strain evidence="4">Aks77</strain>
    </source>
</reference>